<protein>
    <submittedName>
        <fullName evidence="1">Uncharacterized protein</fullName>
    </submittedName>
</protein>
<evidence type="ECO:0000313" key="1">
    <source>
        <dbReference type="EMBL" id="MBJ7604139.1"/>
    </source>
</evidence>
<organism evidence="1 2">
    <name type="scientific">Candidatus Dormiibacter inghamiae</name>
    <dbReference type="NCBI Taxonomy" id="3127013"/>
    <lineage>
        <taxon>Bacteria</taxon>
        <taxon>Bacillati</taxon>
        <taxon>Candidatus Dormiibacterota</taxon>
        <taxon>Candidatus Dormibacteria</taxon>
        <taxon>Candidatus Dormibacterales</taxon>
        <taxon>Candidatus Dormibacteraceae</taxon>
        <taxon>Candidatus Dormiibacter</taxon>
    </lineage>
</organism>
<dbReference type="AlphaFoldDB" id="A0A934KEN1"/>
<dbReference type="Proteomes" id="UP000620075">
    <property type="component" value="Unassembled WGS sequence"/>
</dbReference>
<evidence type="ECO:0000313" key="2">
    <source>
        <dbReference type="Proteomes" id="UP000620075"/>
    </source>
</evidence>
<dbReference type="Pfam" id="PF19486">
    <property type="entry name" value="DUF6022"/>
    <property type="match status" value="1"/>
</dbReference>
<sequence>MTQVHSLITTLRELPGDSDLAAIATYVGHYIDDSWQPVLRDNRVRLLHTFEVAGEAAYAAYWGLLTKPLRNEFARAGLSTLPAFPGDLNHSVEADGPPASRNRSMWYVVRRTEGDLSLGTLVLNLVHDHKRFRVPRVPQVMSLTVTSRPAILRALFAD</sequence>
<accession>A0A934KEN1</accession>
<name>A0A934KEN1_9BACT</name>
<dbReference type="RefSeq" id="WP_338181272.1">
    <property type="nucleotide sequence ID" value="NZ_JAEKNQ010000054.1"/>
</dbReference>
<proteinExistence type="predicted"/>
<dbReference type="EMBL" id="JAEKNQ010000054">
    <property type="protein sequence ID" value="MBJ7604139.1"/>
    <property type="molecule type" value="Genomic_DNA"/>
</dbReference>
<comment type="caution">
    <text evidence="1">The sequence shown here is derived from an EMBL/GenBank/DDBJ whole genome shotgun (WGS) entry which is preliminary data.</text>
</comment>
<reference evidence="1 2" key="1">
    <citation type="submission" date="2020-10" db="EMBL/GenBank/DDBJ databases">
        <title>Ca. Dormibacterota MAGs.</title>
        <authorList>
            <person name="Montgomery K."/>
        </authorList>
    </citation>
    <scope>NUCLEOTIDE SEQUENCE [LARGE SCALE GENOMIC DNA]</scope>
    <source>
        <strain evidence="1">SC8811_S16_3</strain>
    </source>
</reference>
<dbReference type="InterPro" id="IPR046064">
    <property type="entry name" value="DUF6022"/>
</dbReference>
<gene>
    <name evidence="1" type="ORF">JF888_13250</name>
</gene>